<keyword evidence="8" id="KW-0804">Transcription</keyword>
<comment type="subcellular location">
    <subcellularLocation>
        <location evidence="1">Nucleus</location>
        <location evidence="1">Nucleolus</location>
    </subcellularLocation>
</comment>
<evidence type="ECO:0000256" key="8">
    <source>
        <dbReference type="ARBA" id="ARBA00023163"/>
    </source>
</evidence>
<feature type="region of interest" description="Disordered" evidence="10">
    <location>
        <begin position="56"/>
        <end position="78"/>
    </location>
</feature>
<evidence type="ECO:0000256" key="5">
    <source>
        <dbReference type="ARBA" id="ARBA00022833"/>
    </source>
</evidence>
<dbReference type="KEGG" id="aor:AO090003000937"/>
<dbReference type="GeneID" id="5992036"/>
<dbReference type="PANTHER" id="PTHR31576">
    <property type="entry name" value="TATA BOX-BINDING PROTEIN-ASSOCIATED FACTOR RNA POLYMERASE I SUBUNIT B"/>
    <property type="match status" value="1"/>
</dbReference>
<protein>
    <submittedName>
        <fullName evidence="13">DNA, SC003</fullName>
    </submittedName>
</protein>
<sequence>MEYTTRGVCGQEGCRETRYYLDNGLWFCRRGHQQEVYQLILWKQCHALVQSRGFPPQLEDSSDGGEIEFFSSQPTADQEEPDIVKFGGKHLQWPRLVDSVGLCYLGALLMRLPVGIGDFHR</sequence>
<keyword evidence="6" id="KW-0805">Transcription regulation</keyword>
<dbReference type="PANTHER" id="PTHR31576:SF2">
    <property type="entry name" value="TATA BOX-BINDING PROTEIN-ASSOCIATED FACTOR RNA POLYMERASE I SUBUNIT B"/>
    <property type="match status" value="1"/>
</dbReference>
<evidence type="ECO:0000259" key="12">
    <source>
        <dbReference type="Pfam" id="PF20644"/>
    </source>
</evidence>
<evidence type="ECO:0000259" key="11">
    <source>
        <dbReference type="Pfam" id="PF11781"/>
    </source>
</evidence>
<dbReference type="InterPro" id="IPR033599">
    <property type="entry name" value="TAF1B/Rrn7"/>
</dbReference>
<evidence type="ECO:0000256" key="10">
    <source>
        <dbReference type="SAM" id="MobiDB-lite"/>
    </source>
</evidence>
<evidence type="ECO:0000256" key="4">
    <source>
        <dbReference type="ARBA" id="ARBA00022771"/>
    </source>
</evidence>
<evidence type="ECO:0000256" key="9">
    <source>
        <dbReference type="ARBA" id="ARBA00023242"/>
    </source>
</evidence>
<keyword evidence="5" id="KW-0862">Zinc</keyword>
<comment type="similarity">
    <text evidence="2">Belongs to the RRN7/TAF1B family.</text>
</comment>
<evidence type="ECO:0000256" key="6">
    <source>
        <dbReference type="ARBA" id="ARBA00023015"/>
    </source>
</evidence>
<feature type="domain" description="RRN7-type" evidence="11">
    <location>
        <begin position="4"/>
        <end position="35"/>
    </location>
</feature>
<evidence type="ECO:0000256" key="3">
    <source>
        <dbReference type="ARBA" id="ARBA00022723"/>
    </source>
</evidence>
<dbReference type="InterPro" id="IPR048540">
    <property type="entry name" value="Rrn7_cyclin_N"/>
</dbReference>
<dbReference type="GO" id="GO:0008270">
    <property type="term" value="F:zinc ion binding"/>
    <property type="evidence" value="ECO:0007669"/>
    <property type="project" value="UniProtKB-KW"/>
</dbReference>
<evidence type="ECO:0000256" key="1">
    <source>
        <dbReference type="ARBA" id="ARBA00004604"/>
    </source>
</evidence>
<gene>
    <name evidence="13" type="ORF">AO090003000937</name>
</gene>
<keyword evidence="3" id="KW-0479">Metal-binding</keyword>
<evidence type="ECO:0000256" key="7">
    <source>
        <dbReference type="ARBA" id="ARBA00023125"/>
    </source>
</evidence>
<keyword evidence="7" id="KW-0238">DNA-binding</keyword>
<dbReference type="GO" id="GO:0070860">
    <property type="term" value="C:RNA polymerase I core factor complex"/>
    <property type="evidence" value="ECO:0007669"/>
    <property type="project" value="InterPro"/>
</dbReference>
<proteinExistence type="inferred from homology"/>
<dbReference type="InterPro" id="IPR021752">
    <property type="entry name" value="TF_Rrn7_Zf"/>
</dbReference>
<keyword evidence="9" id="KW-0539">Nucleus</keyword>
<name>Q2UK64_ASPOR</name>
<dbReference type="RefSeq" id="XP_023090152.1">
    <property type="nucleotide sequence ID" value="XM_023235101.1"/>
</dbReference>
<dbReference type="HOGENOM" id="CLU_133349_0_0_1"/>
<dbReference type="EMBL" id="AP007155">
    <property type="protein sequence ID" value="BAE58051.1"/>
    <property type="molecule type" value="Genomic_DNA"/>
</dbReference>
<dbReference type="AlphaFoldDB" id="Q2UK64"/>
<dbReference type="Pfam" id="PF11781">
    <property type="entry name" value="Zn_ribbon_RRN7"/>
    <property type="match status" value="1"/>
</dbReference>
<evidence type="ECO:0000256" key="2">
    <source>
        <dbReference type="ARBA" id="ARBA00006899"/>
    </source>
</evidence>
<reference evidence="13 14" key="1">
    <citation type="journal article" date="2005" name="Nature">
        <title>Genome sequencing and analysis of Aspergillus oryzae.</title>
        <authorList>
            <person name="Machida M."/>
            <person name="Asai K."/>
            <person name="Sano M."/>
            <person name="Tanaka T."/>
            <person name="Kumagai T."/>
            <person name="Terai G."/>
            <person name="Kusumoto K."/>
            <person name="Arima T."/>
            <person name="Akita O."/>
            <person name="Kashiwagi Y."/>
            <person name="Abe K."/>
            <person name="Gomi K."/>
            <person name="Horiuchi H."/>
            <person name="Kitamoto K."/>
            <person name="Kobayashi T."/>
            <person name="Takeuchi M."/>
            <person name="Denning D.W."/>
            <person name="Galagan J.E."/>
            <person name="Nierman W.C."/>
            <person name="Yu J."/>
            <person name="Archer D.B."/>
            <person name="Bennett J.W."/>
            <person name="Bhatnagar D."/>
            <person name="Cleveland T.E."/>
            <person name="Fedorova N.D."/>
            <person name="Gotoh O."/>
            <person name="Horikawa H."/>
            <person name="Hosoyama A."/>
            <person name="Ichinomiya M."/>
            <person name="Igarashi R."/>
            <person name="Iwashita K."/>
            <person name="Juvvadi P.R."/>
            <person name="Kato M."/>
            <person name="Kato Y."/>
            <person name="Kin T."/>
            <person name="Kokubun A."/>
            <person name="Maeda H."/>
            <person name="Maeyama N."/>
            <person name="Maruyama J."/>
            <person name="Nagasaki H."/>
            <person name="Nakajima T."/>
            <person name="Oda K."/>
            <person name="Okada K."/>
            <person name="Paulsen I."/>
            <person name="Sakamoto K."/>
            <person name="Sawano T."/>
            <person name="Takahashi M."/>
            <person name="Takase K."/>
            <person name="Terabayashi Y."/>
            <person name="Wortman J."/>
            <person name="Yamada O."/>
            <person name="Yamagata Y."/>
            <person name="Anazawa H."/>
            <person name="Hata Y."/>
            <person name="Koide Y."/>
            <person name="Komori T."/>
            <person name="Koyama Y."/>
            <person name="Minetoki T."/>
            <person name="Suharnan S."/>
            <person name="Tanaka A."/>
            <person name="Isono K."/>
            <person name="Kuhara S."/>
            <person name="Ogasawara N."/>
            <person name="Kikuchi H."/>
        </authorList>
    </citation>
    <scope>NUCLEOTIDE SEQUENCE [LARGE SCALE GENOMIC DNA]</scope>
    <source>
        <strain evidence="14">ATCC 42149 / RIB 40</strain>
    </source>
</reference>
<accession>Q2UK64</accession>
<feature type="domain" description="Rrn7/TAF1B N-terminal cyclin" evidence="12">
    <location>
        <begin position="73"/>
        <end position="120"/>
    </location>
</feature>
<dbReference type="EMBL" id="BA000050">
    <property type="protein sequence ID" value="BAE58051.1"/>
    <property type="molecule type" value="Genomic_DNA"/>
</dbReference>
<evidence type="ECO:0000313" key="14">
    <source>
        <dbReference type="Proteomes" id="UP000006564"/>
    </source>
</evidence>
<keyword evidence="4" id="KW-0863">Zinc-finger</keyword>
<evidence type="ECO:0000313" key="13">
    <source>
        <dbReference type="EMBL" id="BAE58051.1"/>
    </source>
</evidence>
<dbReference type="GO" id="GO:0001164">
    <property type="term" value="F:RNA polymerase I core promoter sequence-specific DNA binding"/>
    <property type="evidence" value="ECO:0007669"/>
    <property type="project" value="InterPro"/>
</dbReference>
<dbReference type="GO" id="GO:0042790">
    <property type="term" value="P:nucleolar large rRNA transcription by RNA polymerase I"/>
    <property type="evidence" value="ECO:0007669"/>
    <property type="project" value="TreeGrafter"/>
</dbReference>
<keyword evidence="14" id="KW-1185">Reference proteome</keyword>
<dbReference type="STRING" id="510516.Q2UK64"/>
<organism evidence="13 14">
    <name type="scientific">Aspergillus oryzae (strain ATCC 42149 / RIB 40)</name>
    <name type="common">Yellow koji mold</name>
    <dbReference type="NCBI Taxonomy" id="510516"/>
    <lineage>
        <taxon>Eukaryota</taxon>
        <taxon>Fungi</taxon>
        <taxon>Dikarya</taxon>
        <taxon>Ascomycota</taxon>
        <taxon>Pezizomycotina</taxon>
        <taxon>Eurotiomycetes</taxon>
        <taxon>Eurotiomycetidae</taxon>
        <taxon>Eurotiales</taxon>
        <taxon>Aspergillaceae</taxon>
        <taxon>Aspergillus</taxon>
        <taxon>Aspergillus subgen. Circumdati</taxon>
    </lineage>
</organism>
<dbReference type="Pfam" id="PF20644">
    <property type="entry name" value="Rrn7_cyclin_N"/>
    <property type="match status" value="1"/>
</dbReference>
<dbReference type="Proteomes" id="UP000006564">
    <property type="component" value="Chromosome 2"/>
</dbReference>
<dbReference type="VEuPathDB" id="FungiDB:AO090003000937"/>